<comment type="caution">
    <text evidence="2">The sequence shown here is derived from an EMBL/GenBank/DDBJ whole genome shotgun (WGS) entry which is preliminary data.</text>
</comment>
<evidence type="ECO:0000313" key="3">
    <source>
        <dbReference type="Proteomes" id="UP000237105"/>
    </source>
</evidence>
<dbReference type="EMBL" id="JXTB01000013">
    <property type="protein sequence ID" value="PON77575.1"/>
    <property type="molecule type" value="Genomic_DNA"/>
</dbReference>
<dbReference type="Proteomes" id="UP000237105">
    <property type="component" value="Unassembled WGS sequence"/>
</dbReference>
<proteinExistence type="predicted"/>
<reference evidence="3" key="1">
    <citation type="submission" date="2016-06" db="EMBL/GenBank/DDBJ databases">
        <title>Parallel loss of symbiosis genes in relatives of nitrogen-fixing non-legume Parasponia.</title>
        <authorList>
            <person name="Van Velzen R."/>
            <person name="Holmer R."/>
            <person name="Bu F."/>
            <person name="Rutten L."/>
            <person name="Van Zeijl A."/>
            <person name="Liu W."/>
            <person name="Santuari L."/>
            <person name="Cao Q."/>
            <person name="Sharma T."/>
            <person name="Shen D."/>
            <person name="Roswanjaya Y."/>
            <person name="Wardhani T."/>
            <person name="Kalhor M.S."/>
            <person name="Jansen J."/>
            <person name="Van den Hoogen J."/>
            <person name="Gungor B."/>
            <person name="Hartog M."/>
            <person name="Hontelez J."/>
            <person name="Verver J."/>
            <person name="Yang W.-C."/>
            <person name="Schijlen E."/>
            <person name="Repin R."/>
            <person name="Schilthuizen M."/>
            <person name="Schranz E."/>
            <person name="Heidstra R."/>
            <person name="Miyata K."/>
            <person name="Fedorova E."/>
            <person name="Kohlen W."/>
            <person name="Bisseling T."/>
            <person name="Smit S."/>
            <person name="Geurts R."/>
        </authorList>
    </citation>
    <scope>NUCLEOTIDE SEQUENCE [LARGE SCALE GENOMIC DNA]</scope>
    <source>
        <strain evidence="3">cv. WU1-14</strain>
    </source>
</reference>
<keyword evidence="3" id="KW-1185">Reference proteome</keyword>
<feature type="region of interest" description="Disordered" evidence="1">
    <location>
        <begin position="60"/>
        <end position="82"/>
    </location>
</feature>
<feature type="region of interest" description="Disordered" evidence="1">
    <location>
        <begin position="17"/>
        <end position="39"/>
    </location>
</feature>
<organism evidence="2 3">
    <name type="scientific">Parasponia andersonii</name>
    <name type="common">Sponia andersonii</name>
    <dbReference type="NCBI Taxonomy" id="3476"/>
    <lineage>
        <taxon>Eukaryota</taxon>
        <taxon>Viridiplantae</taxon>
        <taxon>Streptophyta</taxon>
        <taxon>Embryophyta</taxon>
        <taxon>Tracheophyta</taxon>
        <taxon>Spermatophyta</taxon>
        <taxon>Magnoliopsida</taxon>
        <taxon>eudicotyledons</taxon>
        <taxon>Gunneridae</taxon>
        <taxon>Pentapetalae</taxon>
        <taxon>rosids</taxon>
        <taxon>fabids</taxon>
        <taxon>Rosales</taxon>
        <taxon>Cannabaceae</taxon>
        <taxon>Parasponia</taxon>
    </lineage>
</organism>
<gene>
    <name evidence="2" type="ORF">PanWU01x14_027360</name>
</gene>
<evidence type="ECO:0000313" key="2">
    <source>
        <dbReference type="EMBL" id="PON77575.1"/>
    </source>
</evidence>
<protein>
    <submittedName>
        <fullName evidence="2">Uncharacterized protein</fullName>
    </submittedName>
</protein>
<dbReference type="AlphaFoldDB" id="A0A2P5DWC2"/>
<evidence type="ECO:0000256" key="1">
    <source>
        <dbReference type="SAM" id="MobiDB-lite"/>
    </source>
</evidence>
<name>A0A2P5DWC2_PARAD</name>
<sequence>MDHVAAELTSLNMQSGGVLGNWRGKEGGRNTSRGTKRVGSSAEDALCQCVPYGSHFMHQRIPNSSFPSSSRSRRRRCGGEHRGGCNKCKTRRFGNSNLYVGVRRVRKLLVR</sequence>
<accession>A0A2P5DWC2</accession>